<evidence type="ECO:0000313" key="16">
    <source>
        <dbReference type="Proteomes" id="UP000285301"/>
    </source>
</evidence>
<feature type="domain" description="RTR1-type" evidence="14">
    <location>
        <begin position="37"/>
        <end position="120"/>
    </location>
</feature>
<dbReference type="EMBL" id="NCKU01001017">
    <property type="protein sequence ID" value="RWS13359.1"/>
    <property type="molecule type" value="Genomic_DNA"/>
</dbReference>
<keyword evidence="16" id="KW-1185">Reference proteome</keyword>
<dbReference type="GO" id="GO:0008270">
    <property type="term" value="F:zinc ion binding"/>
    <property type="evidence" value="ECO:0007669"/>
    <property type="project" value="UniProtKB-KW"/>
</dbReference>
<evidence type="ECO:0000256" key="9">
    <source>
        <dbReference type="ARBA" id="ARBA00047761"/>
    </source>
</evidence>
<dbReference type="Proteomes" id="UP000285301">
    <property type="component" value="Unassembled WGS sequence"/>
</dbReference>
<evidence type="ECO:0000256" key="8">
    <source>
        <dbReference type="ARBA" id="ARBA00023242"/>
    </source>
</evidence>
<dbReference type="OrthoDB" id="2590500at2759"/>
<comment type="caution">
    <text evidence="15">The sequence shown here is derived from an EMBL/GenBank/DDBJ whole genome shotgun (WGS) entry which is preliminary data.</text>
</comment>
<keyword evidence="3 12" id="KW-0479">Metal-binding</keyword>
<keyword evidence="5 12" id="KW-0378">Hydrolase</keyword>
<comment type="catalytic activity">
    <reaction evidence="9 12">
        <text>O-phospho-L-seryl-[protein] + H2O = L-seryl-[protein] + phosphate</text>
        <dbReference type="Rhea" id="RHEA:20629"/>
        <dbReference type="Rhea" id="RHEA-COMP:9863"/>
        <dbReference type="Rhea" id="RHEA-COMP:11604"/>
        <dbReference type="ChEBI" id="CHEBI:15377"/>
        <dbReference type="ChEBI" id="CHEBI:29999"/>
        <dbReference type="ChEBI" id="CHEBI:43474"/>
        <dbReference type="ChEBI" id="CHEBI:83421"/>
        <dbReference type="EC" id="3.1.3.16"/>
    </reaction>
</comment>
<evidence type="ECO:0000313" key="15">
    <source>
        <dbReference type="EMBL" id="RWS13359.1"/>
    </source>
</evidence>
<dbReference type="PROSITE" id="PS51479">
    <property type="entry name" value="ZF_RTR1"/>
    <property type="match status" value="1"/>
</dbReference>
<dbReference type="GO" id="GO:0005634">
    <property type="term" value="C:nucleus"/>
    <property type="evidence" value="ECO:0007669"/>
    <property type="project" value="UniProtKB-SubCell"/>
</dbReference>
<reference evidence="15 16" key="1">
    <citation type="journal article" date="2018" name="Gigascience">
        <title>Genomes of trombidid mites reveal novel predicted allergens and laterally-transferred genes associated with secondary metabolism.</title>
        <authorList>
            <person name="Dong X."/>
            <person name="Chaisiri K."/>
            <person name="Xia D."/>
            <person name="Armstrong S.D."/>
            <person name="Fang Y."/>
            <person name="Donnelly M.J."/>
            <person name="Kadowaki T."/>
            <person name="McGarry J.W."/>
            <person name="Darby A.C."/>
            <person name="Makepeace B.L."/>
        </authorList>
    </citation>
    <scope>NUCLEOTIDE SEQUENCE [LARGE SCALE GENOMIC DNA]</scope>
    <source>
        <strain evidence="15">UoL-WK</strain>
    </source>
</reference>
<dbReference type="InterPro" id="IPR007308">
    <property type="entry name" value="Rtr1/RPAP2_dom"/>
</dbReference>
<dbReference type="GO" id="GO:0008420">
    <property type="term" value="F:RNA polymerase II CTD heptapeptide repeat phosphatase activity"/>
    <property type="evidence" value="ECO:0007669"/>
    <property type="project" value="UniProtKB-UniRule"/>
</dbReference>
<comment type="similarity">
    <text evidence="2 11 12">Belongs to the RPAP2 family.</text>
</comment>
<dbReference type="Pfam" id="PF04181">
    <property type="entry name" value="RPAP2_Rtr1"/>
    <property type="match status" value="1"/>
</dbReference>
<keyword evidence="8 12" id="KW-0539">Nucleus</keyword>
<sequence>MNSRKESLIKMKQMRRKVLENVEQLLETDVDECTLIERCKLFAKCDYDDVNVERSLTGVCGYPLCSNRLQNISKQQYKISLKTHKVYDLSERKLFCSNRCFKASSFIKQQLPEEAFWVSTDCDRTQNCVEIYREKTGSVGNEVDIRSTLNEQSNFGTNNVSENKKKSENKNEKSRENMAKSDEKLDEKQRLNLPYIKEDQLQKLKSSMSKLTIHEKVFKQENGLIAIPDRECDEKSEKNLGNEASQYSPLGACLQCLSDWVTVETRRFILGDDFTGERQQSNEKLKAEMLAFYQRMSKKLDIEEKKEELLDEILLGRHPLSENFEKLQIVFDKISNSLNAILGKAYSDNLKDGIKKLLQTMNLTPSNITLKTGEWSLISILILRLLCHKNSFNGITDVTKSLYSNEI</sequence>
<comment type="function">
    <text evidence="12">Putative RNA polymerase II subunit B1 C-terminal domain (CTD) phosphatase involved in RNA polymerase II transcription regulation.</text>
</comment>
<name>A0A3S3P6R1_9ACAR</name>
<keyword evidence="6 12" id="KW-0862">Zinc</keyword>
<feature type="compositionally biased region" description="Polar residues" evidence="13">
    <location>
        <begin position="147"/>
        <end position="157"/>
    </location>
</feature>
<dbReference type="STRING" id="1965070.A0A3S3P6R1"/>
<dbReference type="EC" id="3.1.3.16" evidence="12"/>
<comment type="subcellular location">
    <subcellularLocation>
        <location evidence="1 12">Nucleus</location>
    </subcellularLocation>
</comment>
<feature type="region of interest" description="Disordered" evidence="13">
    <location>
        <begin position="143"/>
        <end position="185"/>
    </location>
</feature>
<protein>
    <recommendedName>
        <fullName evidence="12">RNA polymerase II subunit B1 CTD phosphatase RPAP2 homolog</fullName>
        <ecNumber evidence="12">3.1.3.16</ecNumber>
    </recommendedName>
</protein>
<evidence type="ECO:0000256" key="2">
    <source>
        <dbReference type="ARBA" id="ARBA00005676"/>
    </source>
</evidence>
<dbReference type="InterPro" id="IPR038534">
    <property type="entry name" value="Rtr1/RPAP2_sf"/>
</dbReference>
<dbReference type="InterPro" id="IPR039693">
    <property type="entry name" value="Rtr1/RPAP2"/>
</dbReference>
<gene>
    <name evidence="15" type="ORF">B4U79_02200</name>
</gene>
<evidence type="ECO:0000256" key="6">
    <source>
        <dbReference type="ARBA" id="ARBA00022833"/>
    </source>
</evidence>
<evidence type="ECO:0000256" key="10">
    <source>
        <dbReference type="ARBA" id="ARBA00048336"/>
    </source>
</evidence>
<feature type="compositionally biased region" description="Basic and acidic residues" evidence="13">
    <location>
        <begin position="162"/>
        <end position="185"/>
    </location>
</feature>
<evidence type="ECO:0000256" key="1">
    <source>
        <dbReference type="ARBA" id="ARBA00004123"/>
    </source>
</evidence>
<dbReference type="GO" id="GO:0005737">
    <property type="term" value="C:cytoplasm"/>
    <property type="evidence" value="ECO:0007669"/>
    <property type="project" value="TreeGrafter"/>
</dbReference>
<evidence type="ECO:0000256" key="12">
    <source>
        <dbReference type="RuleBase" id="RU367080"/>
    </source>
</evidence>
<dbReference type="PANTHER" id="PTHR14732">
    <property type="entry name" value="RNA POLYMERASE II SUBUNIT B1 CTD PHOSPHATASE RPAP2-RELATED"/>
    <property type="match status" value="1"/>
</dbReference>
<dbReference type="Gene3D" id="1.25.40.820">
    <property type="match status" value="1"/>
</dbReference>
<dbReference type="GO" id="GO:0043175">
    <property type="term" value="F:RNA polymerase core enzyme binding"/>
    <property type="evidence" value="ECO:0007669"/>
    <property type="project" value="UniProtKB-UniRule"/>
</dbReference>
<evidence type="ECO:0000256" key="7">
    <source>
        <dbReference type="ARBA" id="ARBA00022912"/>
    </source>
</evidence>
<keyword evidence="4 12" id="KW-0863">Zinc-finger</keyword>
<evidence type="ECO:0000259" key="14">
    <source>
        <dbReference type="PROSITE" id="PS51479"/>
    </source>
</evidence>
<evidence type="ECO:0000256" key="4">
    <source>
        <dbReference type="ARBA" id="ARBA00022771"/>
    </source>
</evidence>
<dbReference type="AlphaFoldDB" id="A0A3S3P6R1"/>
<comment type="catalytic activity">
    <reaction evidence="10 12">
        <text>O-phospho-L-threonyl-[protein] + H2O = L-threonyl-[protein] + phosphate</text>
        <dbReference type="Rhea" id="RHEA:47004"/>
        <dbReference type="Rhea" id="RHEA-COMP:11060"/>
        <dbReference type="Rhea" id="RHEA-COMP:11605"/>
        <dbReference type="ChEBI" id="CHEBI:15377"/>
        <dbReference type="ChEBI" id="CHEBI:30013"/>
        <dbReference type="ChEBI" id="CHEBI:43474"/>
        <dbReference type="ChEBI" id="CHEBI:61977"/>
        <dbReference type="EC" id="3.1.3.16"/>
    </reaction>
</comment>
<evidence type="ECO:0000256" key="13">
    <source>
        <dbReference type="SAM" id="MobiDB-lite"/>
    </source>
</evidence>
<keyword evidence="7 12" id="KW-0904">Protein phosphatase</keyword>
<dbReference type="PANTHER" id="PTHR14732:SF0">
    <property type="entry name" value="RNA POLYMERASE II SUBUNIT B1 CTD PHOSPHATASE RPAP2-RELATED"/>
    <property type="match status" value="1"/>
</dbReference>
<evidence type="ECO:0000256" key="3">
    <source>
        <dbReference type="ARBA" id="ARBA00022723"/>
    </source>
</evidence>
<evidence type="ECO:0000256" key="5">
    <source>
        <dbReference type="ARBA" id="ARBA00022801"/>
    </source>
</evidence>
<accession>A0A3S3P6R1</accession>
<organism evidence="15 16">
    <name type="scientific">Dinothrombium tinctorium</name>
    <dbReference type="NCBI Taxonomy" id="1965070"/>
    <lineage>
        <taxon>Eukaryota</taxon>
        <taxon>Metazoa</taxon>
        <taxon>Ecdysozoa</taxon>
        <taxon>Arthropoda</taxon>
        <taxon>Chelicerata</taxon>
        <taxon>Arachnida</taxon>
        <taxon>Acari</taxon>
        <taxon>Acariformes</taxon>
        <taxon>Trombidiformes</taxon>
        <taxon>Prostigmata</taxon>
        <taxon>Anystina</taxon>
        <taxon>Parasitengona</taxon>
        <taxon>Trombidioidea</taxon>
        <taxon>Trombidiidae</taxon>
        <taxon>Dinothrombium</taxon>
    </lineage>
</organism>
<evidence type="ECO:0000256" key="11">
    <source>
        <dbReference type="PROSITE-ProRule" id="PRU00812"/>
    </source>
</evidence>
<proteinExistence type="inferred from homology"/>